<dbReference type="CDD" id="cd06171">
    <property type="entry name" value="Sigma70_r4"/>
    <property type="match status" value="1"/>
</dbReference>
<dbReference type="Gene3D" id="1.10.1740.10">
    <property type="match status" value="1"/>
</dbReference>
<dbReference type="InterPro" id="IPR014284">
    <property type="entry name" value="RNA_pol_sigma-70_dom"/>
</dbReference>
<dbReference type="InterPro" id="IPR013249">
    <property type="entry name" value="RNA_pol_sigma70_r4_t2"/>
</dbReference>
<evidence type="ECO:0000313" key="7">
    <source>
        <dbReference type="EMBL" id="RKX71285.1"/>
    </source>
</evidence>
<dbReference type="GO" id="GO:0016987">
    <property type="term" value="F:sigma factor activity"/>
    <property type="evidence" value="ECO:0007669"/>
    <property type="project" value="UniProtKB-KW"/>
</dbReference>
<evidence type="ECO:0000259" key="5">
    <source>
        <dbReference type="Pfam" id="PF04542"/>
    </source>
</evidence>
<sequence>MRMELSKLKKLSDEELITMTRKGNLSAFDELIRRYEPRIHAICYRMTRNYTDARDLAQDVFVKAYNGLKKFDGRSSFYTWLYRIAVNTCINFLKKQKPSRPLTGIERAVGTHPVERHERKVLKEYIDQAIRQLPKMQRLVFTLRQLEGMSYQEIAEKLGRSIGTIKANHHQAVLKLREMLKELV</sequence>
<dbReference type="Pfam" id="PF08281">
    <property type="entry name" value="Sigma70_r4_2"/>
    <property type="match status" value="1"/>
</dbReference>
<dbReference type="GO" id="GO:0006352">
    <property type="term" value="P:DNA-templated transcription initiation"/>
    <property type="evidence" value="ECO:0007669"/>
    <property type="project" value="InterPro"/>
</dbReference>
<dbReference type="SUPFAM" id="SSF88946">
    <property type="entry name" value="Sigma2 domain of RNA polymerase sigma factors"/>
    <property type="match status" value="1"/>
</dbReference>
<keyword evidence="3" id="KW-0731">Sigma factor</keyword>
<evidence type="ECO:0000256" key="2">
    <source>
        <dbReference type="ARBA" id="ARBA00023015"/>
    </source>
</evidence>
<dbReference type="EMBL" id="QNBE01000012">
    <property type="protein sequence ID" value="RKX71285.1"/>
    <property type="molecule type" value="Genomic_DNA"/>
</dbReference>
<proteinExistence type="inferred from homology"/>
<evidence type="ECO:0000256" key="1">
    <source>
        <dbReference type="ARBA" id="ARBA00010641"/>
    </source>
</evidence>
<dbReference type="PANTHER" id="PTHR43133">
    <property type="entry name" value="RNA POLYMERASE ECF-TYPE SIGMA FACTO"/>
    <property type="match status" value="1"/>
</dbReference>
<evidence type="ECO:0008006" key="9">
    <source>
        <dbReference type="Google" id="ProtNLM"/>
    </source>
</evidence>
<comment type="caution">
    <text evidence="7">The sequence shown here is derived from an EMBL/GenBank/DDBJ whole genome shotgun (WGS) entry which is preliminary data.</text>
</comment>
<dbReference type="PANTHER" id="PTHR43133:SF51">
    <property type="entry name" value="RNA POLYMERASE SIGMA FACTOR"/>
    <property type="match status" value="1"/>
</dbReference>
<evidence type="ECO:0000256" key="3">
    <source>
        <dbReference type="ARBA" id="ARBA00023082"/>
    </source>
</evidence>
<dbReference type="InterPro" id="IPR013324">
    <property type="entry name" value="RNA_pol_sigma_r3/r4-like"/>
</dbReference>
<feature type="domain" description="RNA polymerase sigma factor 70 region 4 type 2" evidence="6">
    <location>
        <begin position="124"/>
        <end position="176"/>
    </location>
</feature>
<dbReference type="NCBIfam" id="TIGR02937">
    <property type="entry name" value="sigma70-ECF"/>
    <property type="match status" value="1"/>
</dbReference>
<reference evidence="7 8" key="1">
    <citation type="submission" date="2018-06" db="EMBL/GenBank/DDBJ databases">
        <title>Extensive metabolic versatility and redundancy in microbially diverse, dynamic hydrothermal sediments.</title>
        <authorList>
            <person name="Dombrowski N."/>
            <person name="Teske A."/>
            <person name="Baker B.J."/>
        </authorList>
    </citation>
    <scope>NUCLEOTIDE SEQUENCE [LARGE SCALE GENOMIC DNA]</scope>
    <source>
        <strain evidence="7">B36_G15</strain>
    </source>
</reference>
<organism evidence="7 8">
    <name type="scientific">candidate division WOR-3 bacterium</name>
    <dbReference type="NCBI Taxonomy" id="2052148"/>
    <lineage>
        <taxon>Bacteria</taxon>
        <taxon>Bacteria division WOR-3</taxon>
    </lineage>
</organism>
<keyword evidence="2" id="KW-0805">Transcription regulation</keyword>
<dbReference type="Proteomes" id="UP000268469">
    <property type="component" value="Unassembled WGS sequence"/>
</dbReference>
<dbReference type="GO" id="GO:0003677">
    <property type="term" value="F:DNA binding"/>
    <property type="evidence" value="ECO:0007669"/>
    <property type="project" value="InterPro"/>
</dbReference>
<evidence type="ECO:0000313" key="8">
    <source>
        <dbReference type="Proteomes" id="UP000268469"/>
    </source>
</evidence>
<keyword evidence="4" id="KW-0804">Transcription</keyword>
<feature type="domain" description="RNA polymerase sigma-70 region 2" evidence="5">
    <location>
        <begin position="31"/>
        <end position="97"/>
    </location>
</feature>
<dbReference type="SUPFAM" id="SSF88659">
    <property type="entry name" value="Sigma3 and sigma4 domains of RNA polymerase sigma factors"/>
    <property type="match status" value="1"/>
</dbReference>
<dbReference type="InterPro" id="IPR039425">
    <property type="entry name" value="RNA_pol_sigma-70-like"/>
</dbReference>
<accession>A0A660SKA9</accession>
<dbReference type="InterPro" id="IPR007627">
    <property type="entry name" value="RNA_pol_sigma70_r2"/>
</dbReference>
<evidence type="ECO:0000256" key="4">
    <source>
        <dbReference type="ARBA" id="ARBA00023163"/>
    </source>
</evidence>
<dbReference type="InterPro" id="IPR036388">
    <property type="entry name" value="WH-like_DNA-bd_sf"/>
</dbReference>
<evidence type="ECO:0000259" key="6">
    <source>
        <dbReference type="Pfam" id="PF08281"/>
    </source>
</evidence>
<dbReference type="InterPro" id="IPR013325">
    <property type="entry name" value="RNA_pol_sigma_r2"/>
</dbReference>
<comment type="similarity">
    <text evidence="1">Belongs to the sigma-70 factor family. ECF subfamily.</text>
</comment>
<dbReference type="Pfam" id="PF04542">
    <property type="entry name" value="Sigma70_r2"/>
    <property type="match status" value="1"/>
</dbReference>
<dbReference type="Gene3D" id="1.10.10.10">
    <property type="entry name" value="Winged helix-like DNA-binding domain superfamily/Winged helix DNA-binding domain"/>
    <property type="match status" value="1"/>
</dbReference>
<name>A0A660SKA9_UNCW3</name>
<dbReference type="AlphaFoldDB" id="A0A660SKA9"/>
<protein>
    <recommendedName>
        <fullName evidence="9">Sigma-70 family RNA polymerase sigma factor</fullName>
    </recommendedName>
</protein>
<gene>
    <name evidence="7" type="ORF">DRP53_01995</name>
</gene>